<sequence length="282" mass="30996">MQTVQDLPALRAAIRSWRTQGQTVGLVPTMGNLHAGHYSLLKLARARADRVVASVFVNPTQFGPNEDFERYPRTLAQDQAGLAESECDLLFAPEVATMYPFGAEHGVSIHVPGITDTLEGAHRPGHFDGVATVVCKLFNQVQPDIAVFGQKDFQQLKVIERMVRDLALPLKVVSAPTQRADDGLALSSRNQYLSAEERALAPQIHATLTQMRELVVDKGHAWRIVEEVAQSKLERAGFVPDYVAIRRAEDLTEPEAGERTGLVALVAARLGATRLIDNLQFD</sequence>
<keyword evidence="10" id="KW-1185">Reference proteome</keyword>
<evidence type="ECO:0000256" key="7">
    <source>
        <dbReference type="ARBA" id="ARBA00048258"/>
    </source>
</evidence>
<evidence type="ECO:0000256" key="3">
    <source>
        <dbReference type="ARBA" id="ARBA00022598"/>
    </source>
</evidence>
<dbReference type="CDD" id="cd00560">
    <property type="entry name" value="PanC"/>
    <property type="match status" value="1"/>
</dbReference>
<evidence type="ECO:0000256" key="6">
    <source>
        <dbReference type="ARBA" id="ARBA00022840"/>
    </source>
</evidence>
<dbReference type="PANTHER" id="PTHR21299:SF1">
    <property type="entry name" value="PANTOATE--BETA-ALANINE LIGASE"/>
    <property type="match status" value="1"/>
</dbReference>
<dbReference type="SUPFAM" id="SSF52374">
    <property type="entry name" value="Nucleotidylyl transferase"/>
    <property type="match status" value="1"/>
</dbReference>
<evidence type="ECO:0000256" key="4">
    <source>
        <dbReference type="ARBA" id="ARBA00022655"/>
    </source>
</evidence>
<comment type="pathway">
    <text evidence="1 8">Cofactor biosynthesis; (R)-pantothenate biosynthesis; (R)-pantothenate from (R)-pantoate and beta-alanine: step 1/1.</text>
</comment>
<keyword evidence="5 8" id="KW-0547">Nucleotide-binding</keyword>
<dbReference type="GO" id="GO:0004592">
    <property type="term" value="F:pantoate-beta-alanine ligase activity"/>
    <property type="evidence" value="ECO:0007669"/>
    <property type="project" value="UniProtKB-EC"/>
</dbReference>
<name>A0ABW8KJ00_9GAMM</name>
<comment type="function">
    <text evidence="8">Catalyzes the condensation of pantoate with beta-alanine in an ATP-dependent reaction via a pantoyl-adenylate intermediate.</text>
</comment>
<evidence type="ECO:0000313" key="10">
    <source>
        <dbReference type="Proteomes" id="UP001620397"/>
    </source>
</evidence>
<dbReference type="RefSeq" id="WP_404538244.1">
    <property type="nucleotide sequence ID" value="NZ_JADIKL010000004.1"/>
</dbReference>
<gene>
    <name evidence="8" type="primary">panC</name>
    <name evidence="9" type="ORF">ISP14_08775</name>
</gene>
<comment type="caution">
    <text evidence="8">Lacks conserved residue(s) required for the propagation of feature annotation.</text>
</comment>
<feature type="binding site" evidence="8">
    <location>
        <begin position="186"/>
        <end position="189"/>
    </location>
    <ligand>
        <name>ATP</name>
        <dbReference type="ChEBI" id="CHEBI:30616"/>
    </ligand>
</feature>
<comment type="subcellular location">
    <subcellularLocation>
        <location evidence="8">Cytoplasm</location>
    </subcellularLocation>
</comment>
<comment type="catalytic activity">
    <reaction evidence="7 8">
        <text>(R)-pantoate + beta-alanine + ATP = (R)-pantothenate + AMP + diphosphate + H(+)</text>
        <dbReference type="Rhea" id="RHEA:10912"/>
        <dbReference type="ChEBI" id="CHEBI:15378"/>
        <dbReference type="ChEBI" id="CHEBI:15980"/>
        <dbReference type="ChEBI" id="CHEBI:29032"/>
        <dbReference type="ChEBI" id="CHEBI:30616"/>
        <dbReference type="ChEBI" id="CHEBI:33019"/>
        <dbReference type="ChEBI" id="CHEBI:57966"/>
        <dbReference type="ChEBI" id="CHEBI:456215"/>
        <dbReference type="EC" id="6.3.2.1"/>
    </reaction>
</comment>
<keyword evidence="4 8" id="KW-0566">Pantothenate biosynthesis</keyword>
<feature type="active site" description="Proton donor" evidence="8">
    <location>
        <position position="37"/>
    </location>
</feature>
<feature type="binding site" evidence="8">
    <location>
        <position position="155"/>
    </location>
    <ligand>
        <name>(R)-pantoate</name>
        <dbReference type="ChEBI" id="CHEBI:15980"/>
    </ligand>
</feature>
<evidence type="ECO:0000256" key="5">
    <source>
        <dbReference type="ARBA" id="ARBA00022741"/>
    </source>
</evidence>
<dbReference type="HAMAP" id="MF_00158">
    <property type="entry name" value="PanC"/>
    <property type="match status" value="1"/>
</dbReference>
<dbReference type="NCBIfam" id="TIGR00018">
    <property type="entry name" value="panC"/>
    <property type="match status" value="1"/>
</dbReference>
<feature type="binding site" evidence="8">
    <location>
        <begin position="30"/>
        <end position="37"/>
    </location>
    <ligand>
        <name>ATP</name>
        <dbReference type="ChEBI" id="CHEBI:30616"/>
    </ligand>
</feature>
<dbReference type="PANTHER" id="PTHR21299">
    <property type="entry name" value="CYTIDYLATE KINASE/PANTOATE-BETA-ALANINE LIGASE"/>
    <property type="match status" value="1"/>
</dbReference>
<evidence type="ECO:0000256" key="2">
    <source>
        <dbReference type="ARBA" id="ARBA00009256"/>
    </source>
</evidence>
<dbReference type="Proteomes" id="UP001620397">
    <property type="component" value="Unassembled WGS sequence"/>
</dbReference>
<dbReference type="Pfam" id="PF02569">
    <property type="entry name" value="Pantoate_ligase"/>
    <property type="match status" value="1"/>
</dbReference>
<protein>
    <recommendedName>
        <fullName evidence="8">Pantothenate synthetase</fullName>
        <shortName evidence="8">PS</shortName>
        <ecNumber evidence="8">6.3.2.1</ecNumber>
    </recommendedName>
    <alternativeName>
        <fullName evidence="8">Pantoate--beta-alanine ligase</fullName>
    </alternativeName>
    <alternativeName>
        <fullName evidence="8">Pantoate-activating enzyme</fullName>
    </alternativeName>
</protein>
<organism evidence="9 10">
    <name type="scientific">Dyella agri</name>
    <dbReference type="NCBI Taxonomy" id="1926869"/>
    <lineage>
        <taxon>Bacteria</taxon>
        <taxon>Pseudomonadati</taxon>
        <taxon>Pseudomonadota</taxon>
        <taxon>Gammaproteobacteria</taxon>
        <taxon>Lysobacterales</taxon>
        <taxon>Rhodanobacteraceae</taxon>
        <taxon>Dyella</taxon>
    </lineage>
</organism>
<comment type="miscellaneous">
    <text evidence="8">The reaction proceeds by a bi uni uni bi ping pong mechanism.</text>
</comment>
<evidence type="ECO:0000256" key="1">
    <source>
        <dbReference type="ARBA" id="ARBA00004990"/>
    </source>
</evidence>
<dbReference type="InterPro" id="IPR003721">
    <property type="entry name" value="Pantoate_ligase"/>
</dbReference>
<evidence type="ECO:0000313" key="9">
    <source>
        <dbReference type="EMBL" id="MFK2930883.1"/>
    </source>
</evidence>
<dbReference type="EC" id="6.3.2.1" evidence="8"/>
<dbReference type="InterPro" id="IPR042176">
    <property type="entry name" value="Pantoate_ligase_C"/>
</dbReference>
<dbReference type="InterPro" id="IPR014729">
    <property type="entry name" value="Rossmann-like_a/b/a_fold"/>
</dbReference>
<comment type="caution">
    <text evidence="9">The sequence shown here is derived from an EMBL/GenBank/DDBJ whole genome shotgun (WGS) entry which is preliminary data.</text>
</comment>
<evidence type="ECO:0000256" key="8">
    <source>
        <dbReference type="HAMAP-Rule" id="MF_00158"/>
    </source>
</evidence>
<accession>A0ABW8KJ00</accession>
<feature type="binding site" evidence="8">
    <location>
        <position position="61"/>
    </location>
    <ligand>
        <name>(R)-pantoate</name>
        <dbReference type="ChEBI" id="CHEBI:15980"/>
    </ligand>
</feature>
<feature type="binding site" evidence="8">
    <location>
        <begin position="149"/>
        <end position="152"/>
    </location>
    <ligand>
        <name>ATP</name>
        <dbReference type="ChEBI" id="CHEBI:30616"/>
    </ligand>
</feature>
<proteinExistence type="inferred from homology"/>
<keyword evidence="6 8" id="KW-0067">ATP-binding</keyword>
<comment type="similarity">
    <text evidence="2 8">Belongs to the pantothenate synthetase family.</text>
</comment>
<dbReference type="EMBL" id="JADIKL010000004">
    <property type="protein sequence ID" value="MFK2930883.1"/>
    <property type="molecule type" value="Genomic_DNA"/>
</dbReference>
<dbReference type="Gene3D" id="3.40.50.620">
    <property type="entry name" value="HUPs"/>
    <property type="match status" value="1"/>
</dbReference>
<dbReference type="Gene3D" id="3.30.1300.10">
    <property type="entry name" value="Pantoate-beta-alanine ligase, C-terminal domain"/>
    <property type="match status" value="1"/>
</dbReference>
<keyword evidence="3 8" id="KW-0436">Ligase</keyword>
<comment type="subunit">
    <text evidence="8">Homodimer.</text>
</comment>
<keyword evidence="8" id="KW-0963">Cytoplasm</keyword>
<feature type="binding site" evidence="8">
    <location>
        <position position="61"/>
    </location>
    <ligand>
        <name>beta-alanine</name>
        <dbReference type="ChEBI" id="CHEBI:57966"/>
    </ligand>
</feature>
<reference evidence="9 10" key="1">
    <citation type="submission" date="2020-10" db="EMBL/GenBank/DDBJ databases">
        <title>Phylogeny of dyella-like bacteria.</title>
        <authorList>
            <person name="Fu J."/>
        </authorList>
    </citation>
    <scope>NUCLEOTIDE SEQUENCE [LARGE SCALE GENOMIC DNA]</scope>
    <source>
        <strain evidence="9 10">DKC-1</strain>
    </source>
</reference>